<dbReference type="AlphaFoldDB" id="A0A495A0X6"/>
<evidence type="ECO:0000313" key="5">
    <source>
        <dbReference type="EMBL" id="RKQ33109.1"/>
    </source>
</evidence>
<dbReference type="Pfam" id="PF13692">
    <property type="entry name" value="Glyco_trans_1_4"/>
    <property type="match status" value="1"/>
</dbReference>
<dbReference type="InterPro" id="IPR050194">
    <property type="entry name" value="Glycosyltransferase_grp1"/>
</dbReference>
<proteinExistence type="predicted"/>
<dbReference type="CDD" id="cd03794">
    <property type="entry name" value="GT4_WbuB-like"/>
    <property type="match status" value="1"/>
</dbReference>
<dbReference type="SUPFAM" id="SSF53756">
    <property type="entry name" value="UDP-Glycosyltransferase/glycogen phosphorylase"/>
    <property type="match status" value="1"/>
</dbReference>
<comment type="caution">
    <text evidence="5">The sequence shown here is derived from an EMBL/GenBank/DDBJ whole genome shotgun (WGS) entry which is preliminary data.</text>
</comment>
<protein>
    <recommendedName>
        <fullName evidence="1">D-inositol 3-phosphate glycosyltransferase</fullName>
    </recommendedName>
</protein>
<keyword evidence="6" id="KW-1185">Reference proteome</keyword>
<dbReference type="GO" id="GO:0016758">
    <property type="term" value="F:hexosyltransferase activity"/>
    <property type="evidence" value="ECO:0007669"/>
    <property type="project" value="TreeGrafter"/>
</dbReference>
<dbReference type="OrthoDB" id="3180470at2"/>
<evidence type="ECO:0000259" key="4">
    <source>
        <dbReference type="Pfam" id="PF13579"/>
    </source>
</evidence>
<gene>
    <name evidence="5" type="ORF">C1C97_011880</name>
</gene>
<sequence length="420" mass="44992">MSPRVLIVGLNYSPEHTGIAPYTAGMAQALRESGWDVEVITGLPHYPQWRIHDGYPRTGDPHEVIDGVPVLRVPHPVPHDAGQLRRLGMEIVFGLRAATAPWGRPDAVVVVTPALFASAIVRVRAALTRTPVIAWVHDIYTAGLSETGAAGGPVTHMMRAVEGTFLRSCSGAVVIHDRFADYLRGHMGVAAERITTVRNWTHISEAPTVDTDALRRRFGWGPEDVVVLHTGNMGAKQDLTNVAAAAQVAERTGAPLRFVLVGGGHQRPQLEQLATTTPRFEVLPSVDNDTYAGLLRAADVLLVNERPGLTEMCVPSKLTSYFTADRPVLAAVEAAGPSAAELAAADAGIRVRPGDPEALVEGAMQLHDEWITTGGATHRGGRRYVREVLSRGAAVRSFVSAVAKLLPVTTEHRAPATVNS</sequence>
<reference evidence="5 6" key="1">
    <citation type="submission" date="2018-10" db="EMBL/GenBank/DDBJ databases">
        <title>Kocuria tytouropygialis sp. nov., isolated from the uropygial gland of an American barn owl (Tyto furcata).</title>
        <authorList>
            <person name="Braun M.S."/>
            <person name="Wang E."/>
            <person name="Zimmermann S."/>
            <person name="Wagner H."/>
            <person name="Wink M."/>
        </authorList>
    </citation>
    <scope>NUCLEOTIDE SEQUENCE [LARGE SCALE GENOMIC DNA]</scope>
    <source>
        <strain evidence="5 6">442</strain>
    </source>
</reference>
<dbReference type="PANTHER" id="PTHR45947">
    <property type="entry name" value="SULFOQUINOVOSYL TRANSFERASE SQD2"/>
    <property type="match status" value="1"/>
</dbReference>
<evidence type="ECO:0000256" key="2">
    <source>
        <dbReference type="ARBA" id="ARBA00022676"/>
    </source>
</evidence>
<dbReference type="GO" id="GO:1901137">
    <property type="term" value="P:carbohydrate derivative biosynthetic process"/>
    <property type="evidence" value="ECO:0007669"/>
    <property type="project" value="UniProtKB-ARBA"/>
</dbReference>
<organism evidence="5 6">
    <name type="scientific">Kocuria tytonis</name>
    <dbReference type="NCBI Taxonomy" id="2054280"/>
    <lineage>
        <taxon>Bacteria</taxon>
        <taxon>Bacillati</taxon>
        <taxon>Actinomycetota</taxon>
        <taxon>Actinomycetes</taxon>
        <taxon>Micrococcales</taxon>
        <taxon>Micrococcaceae</taxon>
        <taxon>Kocuria</taxon>
    </lineage>
</organism>
<accession>A0A495A0X6</accession>
<keyword evidence="3 5" id="KW-0808">Transferase</keyword>
<dbReference type="PANTHER" id="PTHR45947:SF3">
    <property type="entry name" value="SULFOQUINOVOSYL TRANSFERASE SQD2"/>
    <property type="match status" value="1"/>
</dbReference>
<dbReference type="Gene3D" id="3.40.50.2000">
    <property type="entry name" value="Glycogen Phosphorylase B"/>
    <property type="match status" value="2"/>
</dbReference>
<name>A0A495A0X6_9MICC</name>
<dbReference type="Proteomes" id="UP000249516">
    <property type="component" value="Unassembled WGS sequence"/>
</dbReference>
<dbReference type="Pfam" id="PF13579">
    <property type="entry name" value="Glyco_trans_4_4"/>
    <property type="match status" value="1"/>
</dbReference>
<evidence type="ECO:0000313" key="6">
    <source>
        <dbReference type="Proteomes" id="UP000249516"/>
    </source>
</evidence>
<evidence type="ECO:0000256" key="1">
    <source>
        <dbReference type="ARBA" id="ARBA00021292"/>
    </source>
</evidence>
<keyword evidence="2" id="KW-0328">Glycosyltransferase</keyword>
<feature type="domain" description="Glycosyltransferase subfamily 4-like N-terminal" evidence="4">
    <location>
        <begin position="17"/>
        <end position="200"/>
    </location>
</feature>
<dbReference type="RefSeq" id="WP_121032044.1">
    <property type="nucleotide sequence ID" value="NZ_PNJG02000006.1"/>
</dbReference>
<dbReference type="EMBL" id="PNJG02000006">
    <property type="protein sequence ID" value="RKQ33109.1"/>
    <property type="molecule type" value="Genomic_DNA"/>
</dbReference>
<dbReference type="InterPro" id="IPR028098">
    <property type="entry name" value="Glyco_trans_4-like_N"/>
</dbReference>
<evidence type="ECO:0000256" key="3">
    <source>
        <dbReference type="ARBA" id="ARBA00022679"/>
    </source>
</evidence>